<comment type="caution">
    <text evidence="1">The sequence shown here is derived from an EMBL/GenBank/DDBJ whole genome shotgun (WGS) entry which is preliminary data.</text>
</comment>
<dbReference type="Proteomes" id="UP001233999">
    <property type="component" value="Unassembled WGS sequence"/>
</dbReference>
<accession>A0AAD8EMI7</accession>
<evidence type="ECO:0000313" key="2">
    <source>
        <dbReference type="Proteomes" id="UP001233999"/>
    </source>
</evidence>
<reference evidence="1" key="2">
    <citation type="submission" date="2023-05" db="EMBL/GenBank/DDBJ databases">
        <authorList>
            <person name="Fouks B."/>
        </authorList>
    </citation>
    <scope>NUCLEOTIDE SEQUENCE</scope>
    <source>
        <strain evidence="1">Stay&amp;Tobe</strain>
        <tissue evidence="1">Testes</tissue>
    </source>
</reference>
<dbReference type="EMBL" id="JASPKZ010002324">
    <property type="protein sequence ID" value="KAJ9595631.1"/>
    <property type="molecule type" value="Genomic_DNA"/>
</dbReference>
<protein>
    <submittedName>
        <fullName evidence="1">Uncharacterized protein</fullName>
    </submittedName>
</protein>
<evidence type="ECO:0000313" key="1">
    <source>
        <dbReference type="EMBL" id="KAJ9595631.1"/>
    </source>
</evidence>
<reference evidence="1" key="1">
    <citation type="journal article" date="2023" name="IScience">
        <title>Live-bearing cockroach genome reveals convergent evolutionary mechanisms linked to viviparity in insects and beyond.</title>
        <authorList>
            <person name="Fouks B."/>
            <person name="Harrison M.C."/>
            <person name="Mikhailova A.A."/>
            <person name="Marchal E."/>
            <person name="English S."/>
            <person name="Carruthers M."/>
            <person name="Jennings E.C."/>
            <person name="Chiamaka E.L."/>
            <person name="Frigard R.A."/>
            <person name="Pippel M."/>
            <person name="Attardo G.M."/>
            <person name="Benoit J.B."/>
            <person name="Bornberg-Bauer E."/>
            <person name="Tobe S.S."/>
        </authorList>
    </citation>
    <scope>NUCLEOTIDE SEQUENCE</scope>
    <source>
        <strain evidence="1">Stay&amp;Tobe</strain>
    </source>
</reference>
<organism evidence="1 2">
    <name type="scientific">Diploptera punctata</name>
    <name type="common">Pacific beetle cockroach</name>
    <dbReference type="NCBI Taxonomy" id="6984"/>
    <lineage>
        <taxon>Eukaryota</taxon>
        <taxon>Metazoa</taxon>
        <taxon>Ecdysozoa</taxon>
        <taxon>Arthropoda</taxon>
        <taxon>Hexapoda</taxon>
        <taxon>Insecta</taxon>
        <taxon>Pterygota</taxon>
        <taxon>Neoptera</taxon>
        <taxon>Polyneoptera</taxon>
        <taxon>Dictyoptera</taxon>
        <taxon>Blattodea</taxon>
        <taxon>Blaberoidea</taxon>
        <taxon>Blaberidae</taxon>
        <taxon>Diplopterinae</taxon>
        <taxon>Diploptera</taxon>
    </lineage>
</organism>
<feature type="non-terminal residue" evidence="1">
    <location>
        <position position="231"/>
    </location>
</feature>
<proteinExistence type="predicted"/>
<dbReference type="AlphaFoldDB" id="A0AAD8EMI7"/>
<keyword evidence="2" id="KW-1185">Reference proteome</keyword>
<sequence>IGQHILQRDELSDRTSKQFISQLTDIILNSVDVKDPGDENLTSKCCFLLAIWHKKESLSLKFGSQETLEHDWKCFLQIVLLDTTVQYHNNSSQNSNMFIAPEGIYLIKLCRCSAVIFQEAVSILANFVMLTRGCNLFLEFVKEFMKRINFIPRDEFVNLFPSEFKKLVCHLQTPPDGGDDNSVAMELITMAFKKDKQSAFSLMMCFPLWLRHLVQYYQQTYNQNFFIQFQF</sequence>
<name>A0AAD8EMI7_DIPPU</name>
<gene>
    <name evidence="1" type="ORF">L9F63_013183</name>
</gene>